<dbReference type="RefSeq" id="WP_124946542.1">
    <property type="nucleotide sequence ID" value="NZ_BHVT01000037.1"/>
</dbReference>
<dbReference type="AlphaFoldDB" id="A0A4R3Y2A1"/>
<proteinExistence type="predicted"/>
<name>A0A4R3Y2A1_9PROT</name>
<accession>A0A4R3Y2A1</accession>
<protein>
    <submittedName>
        <fullName evidence="1">Uncharacterized protein</fullName>
    </submittedName>
</protein>
<evidence type="ECO:0000313" key="2">
    <source>
        <dbReference type="Proteomes" id="UP000295367"/>
    </source>
</evidence>
<keyword evidence="2" id="KW-1185">Reference proteome</keyword>
<sequence>MNSYKEKLKSRRSMKAIVAKIEIPGAILWVRKYKTGSVSLWSQPKKGEYKREAKPILQKWASAVGAERDDLTWWVHSDKSSLALKRLFQLEGTKIIELNLLKLSPFIIITLPFNIWVKKLSGIRNGIFFRI</sequence>
<comment type="caution">
    <text evidence="1">The sequence shown here is derived from an EMBL/GenBank/DDBJ whole genome shotgun (WGS) entry which is preliminary data.</text>
</comment>
<gene>
    <name evidence="1" type="ORF">EDC63_10828</name>
</gene>
<evidence type="ECO:0000313" key="1">
    <source>
        <dbReference type="EMBL" id="TCV85820.1"/>
    </source>
</evidence>
<dbReference type="EMBL" id="SMCO01000008">
    <property type="protein sequence ID" value="TCV85820.1"/>
    <property type="molecule type" value="Genomic_DNA"/>
</dbReference>
<dbReference type="Proteomes" id="UP000295367">
    <property type="component" value="Unassembled WGS sequence"/>
</dbReference>
<organism evidence="1 2">
    <name type="scientific">Sulfurirhabdus autotrophica</name>
    <dbReference type="NCBI Taxonomy" id="1706046"/>
    <lineage>
        <taxon>Bacteria</taxon>
        <taxon>Pseudomonadati</taxon>
        <taxon>Pseudomonadota</taxon>
        <taxon>Betaproteobacteria</taxon>
        <taxon>Nitrosomonadales</taxon>
        <taxon>Sulfuricellaceae</taxon>
        <taxon>Sulfurirhabdus</taxon>
    </lineage>
</organism>
<reference evidence="1 2" key="1">
    <citation type="submission" date="2019-03" db="EMBL/GenBank/DDBJ databases">
        <title>Genomic Encyclopedia of Type Strains, Phase IV (KMG-IV): sequencing the most valuable type-strain genomes for metagenomic binning, comparative biology and taxonomic classification.</title>
        <authorList>
            <person name="Goeker M."/>
        </authorList>
    </citation>
    <scope>NUCLEOTIDE SEQUENCE [LARGE SCALE GENOMIC DNA]</scope>
    <source>
        <strain evidence="1 2">DSM 100309</strain>
    </source>
</reference>